<evidence type="ECO:0000313" key="3">
    <source>
        <dbReference type="Proteomes" id="UP000824165"/>
    </source>
</evidence>
<feature type="transmembrane region" description="Helical" evidence="1">
    <location>
        <begin position="49"/>
        <end position="69"/>
    </location>
</feature>
<dbReference type="AlphaFoldDB" id="A0A9D1H4J7"/>
<dbReference type="EMBL" id="DVLU01000054">
    <property type="protein sequence ID" value="HIT85369.1"/>
    <property type="molecule type" value="Genomic_DNA"/>
</dbReference>
<reference evidence="2" key="2">
    <citation type="journal article" date="2021" name="PeerJ">
        <title>Extensive microbial diversity within the chicken gut microbiome revealed by metagenomics and culture.</title>
        <authorList>
            <person name="Gilroy R."/>
            <person name="Ravi A."/>
            <person name="Getino M."/>
            <person name="Pursley I."/>
            <person name="Horton D.L."/>
            <person name="Alikhan N.F."/>
            <person name="Baker D."/>
            <person name="Gharbi K."/>
            <person name="Hall N."/>
            <person name="Watson M."/>
            <person name="Adriaenssens E.M."/>
            <person name="Foster-Nyarko E."/>
            <person name="Jarju S."/>
            <person name="Secka A."/>
            <person name="Antonio M."/>
            <person name="Oren A."/>
            <person name="Chaudhuri R.R."/>
            <person name="La Ragione R."/>
            <person name="Hildebrand F."/>
            <person name="Pallen M.J."/>
        </authorList>
    </citation>
    <scope>NUCLEOTIDE SEQUENCE</scope>
    <source>
        <strain evidence="2">CHK181-108</strain>
    </source>
</reference>
<accession>A0A9D1H4J7</accession>
<proteinExistence type="predicted"/>
<keyword evidence="1" id="KW-0812">Transmembrane</keyword>
<sequence>MDIFMEYMIKRRKDTKDKLFAAGMILLAAIVTAALFAVMFYFAMQGVSMAFSIGLLCVAFAWYGAILLISTRNIEWEYILTNNFFDVDKIMAKRGRKRVLSIDFTEAACVAAVNDNDHNHAYRNRAQNGVKLLDLTGGKELGDVYFIDVQTEGERKLVLFQPTSKMLDAIKKANPRNVFIYLYQN</sequence>
<evidence type="ECO:0000256" key="1">
    <source>
        <dbReference type="SAM" id="Phobius"/>
    </source>
</evidence>
<evidence type="ECO:0000313" key="2">
    <source>
        <dbReference type="EMBL" id="HIT85369.1"/>
    </source>
</evidence>
<name>A0A9D1H4J7_9FIRM</name>
<reference evidence="2" key="1">
    <citation type="submission" date="2020-10" db="EMBL/GenBank/DDBJ databases">
        <authorList>
            <person name="Gilroy R."/>
        </authorList>
    </citation>
    <scope>NUCLEOTIDE SEQUENCE</scope>
    <source>
        <strain evidence="2">CHK181-108</strain>
    </source>
</reference>
<dbReference type="Proteomes" id="UP000824165">
    <property type="component" value="Unassembled WGS sequence"/>
</dbReference>
<protein>
    <submittedName>
        <fullName evidence="2">Uncharacterized protein</fullName>
    </submittedName>
</protein>
<comment type="caution">
    <text evidence="2">The sequence shown here is derived from an EMBL/GenBank/DDBJ whole genome shotgun (WGS) entry which is preliminary data.</text>
</comment>
<gene>
    <name evidence="2" type="ORF">IAA60_05630</name>
</gene>
<keyword evidence="1" id="KW-1133">Transmembrane helix</keyword>
<organism evidence="2 3">
    <name type="scientific">Candidatus Ornithomonoglobus intestinigallinarum</name>
    <dbReference type="NCBI Taxonomy" id="2840894"/>
    <lineage>
        <taxon>Bacteria</taxon>
        <taxon>Bacillati</taxon>
        <taxon>Bacillota</taxon>
        <taxon>Clostridia</taxon>
        <taxon>Candidatus Ornithomonoglobus</taxon>
    </lineage>
</organism>
<keyword evidence="1" id="KW-0472">Membrane</keyword>
<feature type="transmembrane region" description="Helical" evidence="1">
    <location>
        <begin position="20"/>
        <end position="43"/>
    </location>
</feature>